<protein>
    <submittedName>
        <fullName evidence="1">Uncharacterized protein</fullName>
    </submittedName>
</protein>
<feature type="non-terminal residue" evidence="1">
    <location>
        <position position="101"/>
    </location>
</feature>
<proteinExistence type="predicted"/>
<evidence type="ECO:0000313" key="1">
    <source>
        <dbReference type="EMBL" id="KAJ4925490.1"/>
    </source>
</evidence>
<name>A0AAD6AHI5_9TELE</name>
<comment type="caution">
    <text evidence="1">The sequence shown here is derived from an EMBL/GenBank/DDBJ whole genome shotgun (WGS) entry which is preliminary data.</text>
</comment>
<organism evidence="1 2">
    <name type="scientific">Pogonophryne albipinna</name>
    <dbReference type="NCBI Taxonomy" id="1090488"/>
    <lineage>
        <taxon>Eukaryota</taxon>
        <taxon>Metazoa</taxon>
        <taxon>Chordata</taxon>
        <taxon>Craniata</taxon>
        <taxon>Vertebrata</taxon>
        <taxon>Euteleostomi</taxon>
        <taxon>Actinopterygii</taxon>
        <taxon>Neopterygii</taxon>
        <taxon>Teleostei</taxon>
        <taxon>Neoteleostei</taxon>
        <taxon>Acanthomorphata</taxon>
        <taxon>Eupercaria</taxon>
        <taxon>Perciformes</taxon>
        <taxon>Notothenioidei</taxon>
        <taxon>Pogonophryne</taxon>
    </lineage>
</organism>
<dbReference type="Proteomes" id="UP001219934">
    <property type="component" value="Unassembled WGS sequence"/>
</dbReference>
<evidence type="ECO:0000313" key="2">
    <source>
        <dbReference type="Proteomes" id="UP001219934"/>
    </source>
</evidence>
<gene>
    <name evidence="1" type="ORF">JOQ06_018220</name>
</gene>
<dbReference type="EMBL" id="JAPTMU010000021">
    <property type="protein sequence ID" value="KAJ4925490.1"/>
    <property type="molecule type" value="Genomic_DNA"/>
</dbReference>
<dbReference type="AlphaFoldDB" id="A0AAD6AHI5"/>
<keyword evidence="2" id="KW-1185">Reference proteome</keyword>
<feature type="non-terminal residue" evidence="1">
    <location>
        <position position="1"/>
    </location>
</feature>
<sequence>WRAASINHSEAAHKSPLRSVNCRVLAAIYQHPPLRMRVDETVKICPGMLSKPTGVTRSQVFCSRHLSCLCVAVICLRAGFAIVRKGLMMEIELSAGQDSLL</sequence>
<accession>A0AAD6AHI5</accession>
<reference evidence="1" key="1">
    <citation type="submission" date="2022-11" db="EMBL/GenBank/DDBJ databases">
        <title>Chromosome-level genome of Pogonophryne albipinna.</title>
        <authorList>
            <person name="Jo E."/>
        </authorList>
    </citation>
    <scope>NUCLEOTIDE SEQUENCE</scope>
    <source>
        <strain evidence="1">SGF0006</strain>
        <tissue evidence="1">Muscle</tissue>
    </source>
</reference>